<name>A0A0F0KY74_9MICO</name>
<dbReference type="EMBL" id="FOYR01000002">
    <property type="protein sequence ID" value="SFR60804.1"/>
    <property type="molecule type" value="Genomic_DNA"/>
</dbReference>
<protein>
    <submittedName>
        <fullName evidence="1">Uncharacterized protein</fullName>
    </submittedName>
</protein>
<reference evidence="4" key="3">
    <citation type="submission" date="2016-10" db="EMBL/GenBank/DDBJ databases">
        <authorList>
            <person name="Varghese N."/>
            <person name="Submissions S."/>
        </authorList>
    </citation>
    <scope>NUCLEOTIDE SEQUENCE [LARGE SCALE GENOMIC DNA]</scope>
    <source>
        <strain evidence="4">CL127</strain>
    </source>
</reference>
<dbReference type="Proteomes" id="UP000033448">
    <property type="component" value="Unassembled WGS sequence"/>
</dbReference>
<keyword evidence="3" id="KW-1185">Reference proteome</keyword>
<reference evidence="1 3" key="1">
    <citation type="submission" date="2015-02" db="EMBL/GenBank/DDBJ databases">
        <title>Draft genome sequences of ten Microbacterium spp. with emphasis on heavy metal contaminated environments.</title>
        <authorList>
            <person name="Corretto E."/>
        </authorList>
    </citation>
    <scope>NUCLEOTIDE SEQUENCE [LARGE SCALE GENOMIC DNA]</scope>
    <source>
        <strain evidence="1 3">DSM 23848</strain>
    </source>
</reference>
<accession>A0A1I6I2B5</accession>
<gene>
    <name evidence="1" type="ORF">RL72_01315</name>
    <name evidence="2" type="ORF">SAMN04488591_2353</name>
</gene>
<proteinExistence type="predicted"/>
<reference evidence="2" key="2">
    <citation type="submission" date="2016-10" db="EMBL/GenBank/DDBJ databases">
        <authorList>
            <person name="de Groot N.N."/>
        </authorList>
    </citation>
    <scope>NUCLEOTIDE SEQUENCE [LARGE SCALE GENOMIC DNA]</scope>
    <source>
        <strain evidence="2">CL127</strain>
    </source>
</reference>
<evidence type="ECO:0000313" key="2">
    <source>
        <dbReference type="EMBL" id="SFR60804.1"/>
    </source>
</evidence>
<dbReference type="EMBL" id="JYIT01000068">
    <property type="protein sequence ID" value="KJL25828.1"/>
    <property type="molecule type" value="Genomic_DNA"/>
</dbReference>
<accession>A0A0F0KY74</accession>
<evidence type="ECO:0000313" key="1">
    <source>
        <dbReference type="EMBL" id="KJL25828.1"/>
    </source>
</evidence>
<evidence type="ECO:0000313" key="3">
    <source>
        <dbReference type="Proteomes" id="UP000033448"/>
    </source>
</evidence>
<dbReference type="PATRIC" id="fig|582680.7.peg.1355"/>
<dbReference type="AlphaFoldDB" id="A0A0F0KY74"/>
<organism evidence="1 3">
    <name type="scientific">Microbacterium azadirachtae</name>
    <dbReference type="NCBI Taxonomy" id="582680"/>
    <lineage>
        <taxon>Bacteria</taxon>
        <taxon>Bacillati</taxon>
        <taxon>Actinomycetota</taxon>
        <taxon>Actinomycetes</taxon>
        <taxon>Micrococcales</taxon>
        <taxon>Microbacteriaceae</taxon>
        <taxon>Microbacterium</taxon>
    </lineage>
</organism>
<sequence>MERDPELFDTDALLHIGRPVWFEKHPSQAEGEDF</sequence>
<dbReference type="Proteomes" id="UP000198877">
    <property type="component" value="Unassembled WGS sequence"/>
</dbReference>
<evidence type="ECO:0000313" key="4">
    <source>
        <dbReference type="Proteomes" id="UP000198877"/>
    </source>
</evidence>